<evidence type="ECO:0000256" key="1">
    <source>
        <dbReference type="ARBA" id="ARBA00009437"/>
    </source>
</evidence>
<dbReference type="EMBL" id="JADILY010000016">
    <property type="protein sequence ID" value="MBO8481083.1"/>
    <property type="molecule type" value="Genomic_DNA"/>
</dbReference>
<evidence type="ECO:0000256" key="3">
    <source>
        <dbReference type="ARBA" id="ARBA00023125"/>
    </source>
</evidence>
<dbReference type="SUPFAM" id="SSF53850">
    <property type="entry name" value="Periplasmic binding protein-like II"/>
    <property type="match status" value="1"/>
</dbReference>
<dbReference type="GO" id="GO:0005829">
    <property type="term" value="C:cytosol"/>
    <property type="evidence" value="ECO:0007669"/>
    <property type="project" value="TreeGrafter"/>
</dbReference>
<organism evidence="6 7">
    <name type="scientific">Candidatus Merdivivens faecigallinarum</name>
    <dbReference type="NCBI Taxonomy" id="2840871"/>
    <lineage>
        <taxon>Bacteria</taxon>
        <taxon>Pseudomonadati</taxon>
        <taxon>Bacteroidota</taxon>
        <taxon>Bacteroidia</taxon>
        <taxon>Bacteroidales</taxon>
        <taxon>Muribaculaceae</taxon>
        <taxon>Muribaculaceae incertae sedis</taxon>
        <taxon>Candidatus Merdivivens</taxon>
    </lineage>
</organism>
<evidence type="ECO:0000313" key="6">
    <source>
        <dbReference type="EMBL" id="MBO8481083.1"/>
    </source>
</evidence>
<dbReference type="PANTHER" id="PTHR30419:SF29">
    <property type="entry name" value="LYSR-FAMILY TRANSCRIPTIONAL REGULATOR"/>
    <property type="match status" value="1"/>
</dbReference>
<proteinExistence type="inferred from homology"/>
<dbReference type="InterPro" id="IPR005119">
    <property type="entry name" value="LysR_subst-bd"/>
</dbReference>
<dbReference type="InterPro" id="IPR036390">
    <property type="entry name" value="WH_DNA-bd_sf"/>
</dbReference>
<dbReference type="Pfam" id="PF00126">
    <property type="entry name" value="HTH_1"/>
    <property type="match status" value="1"/>
</dbReference>
<comment type="similarity">
    <text evidence="1">Belongs to the LysR transcriptional regulatory family.</text>
</comment>
<sequence length="319" mass="35842">MKINLSTLKYIVALEAYRNFVKAAEACGVTQPTLSAAIKKMEEELDIVIFDRNSHPVEPTVLGSRIVEMARRTIYDVSLIEDLILDERNEERGKIAMGMLPTVAPYILPGLFREIRSNHPGVELRVSEMRTESLMEKLRSAQIDMAVMVAPQEHGALLEVPMYYERFVAYVSPEDEFYRLDGIPAESLSSDRMWVLEDGHCMNGEVSGLCQNKESAHAEYRAGSIDTLVRVVDSNGGYTVIPELHVPLLSDSQQGNVRPIVCRHPGEDGGYCCPVRRVSLMIREDFVREKMLNIVADSIRNVIPDDMSGTVPKRFAIKI</sequence>
<evidence type="ECO:0000256" key="2">
    <source>
        <dbReference type="ARBA" id="ARBA00023015"/>
    </source>
</evidence>
<evidence type="ECO:0000259" key="5">
    <source>
        <dbReference type="PROSITE" id="PS50931"/>
    </source>
</evidence>
<dbReference type="CDD" id="cd08411">
    <property type="entry name" value="PBP2_OxyR"/>
    <property type="match status" value="1"/>
</dbReference>
<dbReference type="InterPro" id="IPR000847">
    <property type="entry name" value="LysR_HTH_N"/>
</dbReference>
<keyword evidence="3" id="KW-0238">DNA-binding</keyword>
<dbReference type="InterPro" id="IPR050950">
    <property type="entry name" value="HTH-type_LysR_regulators"/>
</dbReference>
<reference evidence="6" key="1">
    <citation type="submission" date="2020-10" db="EMBL/GenBank/DDBJ databases">
        <authorList>
            <person name="Gilroy R."/>
        </authorList>
    </citation>
    <scope>NUCLEOTIDE SEQUENCE</scope>
    <source>
        <strain evidence="6">B3-2255</strain>
    </source>
</reference>
<feature type="domain" description="HTH lysR-type" evidence="5">
    <location>
        <begin position="1"/>
        <end position="60"/>
    </location>
</feature>
<dbReference type="GO" id="GO:0003677">
    <property type="term" value="F:DNA binding"/>
    <property type="evidence" value="ECO:0007669"/>
    <property type="project" value="UniProtKB-KW"/>
</dbReference>
<protein>
    <submittedName>
        <fullName evidence="6">LysR family transcriptional regulator</fullName>
    </submittedName>
</protein>
<evidence type="ECO:0000313" key="7">
    <source>
        <dbReference type="Proteomes" id="UP000823772"/>
    </source>
</evidence>
<dbReference type="Pfam" id="PF03466">
    <property type="entry name" value="LysR_substrate"/>
    <property type="match status" value="1"/>
</dbReference>
<keyword evidence="2" id="KW-0805">Transcription regulation</keyword>
<dbReference type="PRINTS" id="PR00039">
    <property type="entry name" value="HTHLYSR"/>
</dbReference>
<keyword evidence="4" id="KW-0804">Transcription</keyword>
<name>A0A9D9NPY1_9BACT</name>
<dbReference type="PROSITE" id="PS50931">
    <property type="entry name" value="HTH_LYSR"/>
    <property type="match status" value="1"/>
</dbReference>
<reference evidence="6" key="2">
    <citation type="journal article" date="2021" name="PeerJ">
        <title>Extensive microbial diversity within the chicken gut microbiome revealed by metagenomics and culture.</title>
        <authorList>
            <person name="Gilroy R."/>
            <person name="Ravi A."/>
            <person name="Getino M."/>
            <person name="Pursley I."/>
            <person name="Horton D.L."/>
            <person name="Alikhan N.F."/>
            <person name="Baker D."/>
            <person name="Gharbi K."/>
            <person name="Hall N."/>
            <person name="Watson M."/>
            <person name="Adriaenssens E.M."/>
            <person name="Foster-Nyarko E."/>
            <person name="Jarju S."/>
            <person name="Secka A."/>
            <person name="Antonio M."/>
            <person name="Oren A."/>
            <person name="Chaudhuri R.R."/>
            <person name="La Ragione R."/>
            <person name="Hildebrand F."/>
            <person name="Pallen M.J."/>
        </authorList>
    </citation>
    <scope>NUCLEOTIDE SEQUENCE</scope>
    <source>
        <strain evidence="6">B3-2255</strain>
    </source>
</reference>
<dbReference type="Gene3D" id="1.10.10.10">
    <property type="entry name" value="Winged helix-like DNA-binding domain superfamily/Winged helix DNA-binding domain"/>
    <property type="match status" value="1"/>
</dbReference>
<gene>
    <name evidence="6" type="ORF">IAC87_00885</name>
</gene>
<evidence type="ECO:0000256" key="4">
    <source>
        <dbReference type="ARBA" id="ARBA00023163"/>
    </source>
</evidence>
<dbReference type="SUPFAM" id="SSF46785">
    <property type="entry name" value="Winged helix' DNA-binding domain"/>
    <property type="match status" value="1"/>
</dbReference>
<dbReference type="Gene3D" id="3.40.190.10">
    <property type="entry name" value="Periplasmic binding protein-like II"/>
    <property type="match status" value="2"/>
</dbReference>
<dbReference type="InterPro" id="IPR036388">
    <property type="entry name" value="WH-like_DNA-bd_sf"/>
</dbReference>
<dbReference type="AlphaFoldDB" id="A0A9D9NPY1"/>
<dbReference type="PANTHER" id="PTHR30419">
    <property type="entry name" value="HTH-TYPE TRANSCRIPTIONAL REGULATOR YBHD"/>
    <property type="match status" value="1"/>
</dbReference>
<accession>A0A9D9NPY1</accession>
<dbReference type="Proteomes" id="UP000823772">
    <property type="component" value="Unassembled WGS sequence"/>
</dbReference>
<dbReference type="GO" id="GO:0003700">
    <property type="term" value="F:DNA-binding transcription factor activity"/>
    <property type="evidence" value="ECO:0007669"/>
    <property type="project" value="InterPro"/>
</dbReference>
<comment type="caution">
    <text evidence="6">The sequence shown here is derived from an EMBL/GenBank/DDBJ whole genome shotgun (WGS) entry which is preliminary data.</text>
</comment>